<dbReference type="PANTHER" id="PTHR43149">
    <property type="entry name" value="ENOYL-COA HYDRATASE"/>
    <property type="match status" value="1"/>
</dbReference>
<dbReference type="AlphaFoldDB" id="A0A1G7E3U4"/>
<evidence type="ECO:0000256" key="5">
    <source>
        <dbReference type="ARBA" id="ARBA00022990"/>
    </source>
</evidence>
<accession>A0A1G7E3U4</accession>
<evidence type="ECO:0000256" key="3">
    <source>
        <dbReference type="ARBA" id="ARBA00005254"/>
    </source>
</evidence>
<comment type="similarity">
    <text evidence="3 9">Belongs to the enoyl-CoA hydratase/isomerase family.</text>
</comment>
<dbReference type="InterPro" id="IPR018376">
    <property type="entry name" value="Enoyl-CoA_hyd/isom_CS"/>
</dbReference>
<evidence type="ECO:0000256" key="9">
    <source>
        <dbReference type="RuleBase" id="RU003707"/>
    </source>
</evidence>
<keyword evidence="5" id="KW-0007">Acetylation</keyword>
<dbReference type="CDD" id="cd06558">
    <property type="entry name" value="crotonase-like"/>
    <property type="match status" value="1"/>
</dbReference>
<dbReference type="InterPro" id="IPR029045">
    <property type="entry name" value="ClpP/crotonase-like_dom_sf"/>
</dbReference>
<comment type="pathway">
    <text evidence="2">Lipid metabolism; fatty acid beta-oxidation.</text>
</comment>
<evidence type="ECO:0000256" key="8">
    <source>
        <dbReference type="ARBA" id="ARBA00023235"/>
    </source>
</evidence>
<dbReference type="GO" id="GO:0005737">
    <property type="term" value="C:cytoplasm"/>
    <property type="evidence" value="ECO:0007669"/>
    <property type="project" value="UniProtKB-ARBA"/>
</dbReference>
<dbReference type="GO" id="GO:0051750">
    <property type="term" value="F:delta(3,5)-delta(2,4)-dienoyl-CoA isomerase activity"/>
    <property type="evidence" value="ECO:0007669"/>
    <property type="project" value="TreeGrafter"/>
</dbReference>
<keyword evidence="11" id="KW-1185">Reference proteome</keyword>
<evidence type="ECO:0000256" key="1">
    <source>
        <dbReference type="ARBA" id="ARBA00004275"/>
    </source>
</evidence>
<dbReference type="PANTHER" id="PTHR43149:SF1">
    <property type="entry name" value="DELTA(3,5)-DELTA(2,4)-DIENOYL-COA ISOMERASE, MITOCHONDRIAL"/>
    <property type="match status" value="1"/>
</dbReference>
<dbReference type="Gene3D" id="3.90.226.10">
    <property type="entry name" value="2-enoyl-CoA Hydratase, Chain A, domain 1"/>
    <property type="match status" value="1"/>
</dbReference>
<dbReference type="OrthoDB" id="9802898at2"/>
<dbReference type="FunFam" id="1.10.12.10:FF:000004">
    <property type="entry name" value="Delta3,5-delta2,4-dienoyl-CoA isomerase"/>
    <property type="match status" value="1"/>
</dbReference>
<evidence type="ECO:0000313" key="10">
    <source>
        <dbReference type="EMBL" id="SDE58378.1"/>
    </source>
</evidence>
<sequence length="277" mass="29880">MNFETLDVTIDGHIAHVAFNRPEKLNAMNGTMFGEIGRAFRELDENPSVRAVILSGNGKHFTAGLDLKESGAVLGATEGDPARIREKLRRHILWLQDCFTAIDNCRVPVIAAVHGACIGAGVDVITACDIRLAVEDAFFTIQEINVGIVADVGTLQRAPHVLPFGIVKEMAYTGRKMLTDEALRLGFVNHTASDSKALHELALRIAQEIASKSPLAVAGTKAVLNHARDHSVADGLDYVATWNSGMLLGEDLMKAATAALTRQSVEFDDLLKSDDPD</sequence>
<dbReference type="FunFam" id="3.90.226.10:FF:000024">
    <property type="entry name" value="Delta3,5-delta2,4-dienoyl-CoA isomerase"/>
    <property type="match status" value="1"/>
</dbReference>
<dbReference type="NCBIfam" id="NF004794">
    <property type="entry name" value="PRK06142.1"/>
    <property type="match status" value="1"/>
</dbReference>
<dbReference type="InterPro" id="IPR001753">
    <property type="entry name" value="Enoyl-CoA_hydra/iso"/>
</dbReference>
<dbReference type="Gene3D" id="1.10.12.10">
    <property type="entry name" value="Lyase 2-enoyl-coa Hydratase, Chain A, domain 2"/>
    <property type="match status" value="1"/>
</dbReference>
<dbReference type="GO" id="GO:0006635">
    <property type="term" value="P:fatty acid beta-oxidation"/>
    <property type="evidence" value="ECO:0007669"/>
    <property type="project" value="UniProtKB-UniPathway"/>
</dbReference>
<proteinExistence type="inferred from homology"/>
<gene>
    <name evidence="10" type="ORF">SAMN04488071_3273</name>
</gene>
<dbReference type="Pfam" id="PF00378">
    <property type="entry name" value="ECH_1"/>
    <property type="match status" value="1"/>
</dbReference>
<evidence type="ECO:0000256" key="6">
    <source>
        <dbReference type="ARBA" id="ARBA00023098"/>
    </source>
</evidence>
<evidence type="ECO:0000256" key="4">
    <source>
        <dbReference type="ARBA" id="ARBA00022832"/>
    </source>
</evidence>
<dbReference type="SUPFAM" id="SSF52096">
    <property type="entry name" value="ClpP/crotonase"/>
    <property type="match status" value="1"/>
</dbReference>
<reference evidence="10 11" key="1">
    <citation type="submission" date="2016-10" db="EMBL/GenBank/DDBJ databases">
        <authorList>
            <person name="de Groot N.N."/>
        </authorList>
    </citation>
    <scope>NUCLEOTIDE SEQUENCE [LARGE SCALE GENOMIC DNA]</scope>
    <source>
        <strain evidence="10 11">CGMCC 1.9109</strain>
    </source>
</reference>
<evidence type="ECO:0000256" key="7">
    <source>
        <dbReference type="ARBA" id="ARBA00023140"/>
    </source>
</evidence>
<protein>
    <submittedName>
        <fullName evidence="10">Enoyl-CoA hydratase</fullName>
    </submittedName>
</protein>
<dbReference type="Proteomes" id="UP000183685">
    <property type="component" value="Unassembled WGS sequence"/>
</dbReference>
<organism evidence="10 11">
    <name type="scientific">Kordiimonas lacus</name>
    <dbReference type="NCBI Taxonomy" id="637679"/>
    <lineage>
        <taxon>Bacteria</taxon>
        <taxon>Pseudomonadati</taxon>
        <taxon>Pseudomonadota</taxon>
        <taxon>Alphaproteobacteria</taxon>
        <taxon>Kordiimonadales</taxon>
        <taxon>Kordiimonadaceae</taxon>
        <taxon>Kordiimonas</taxon>
    </lineage>
</organism>
<dbReference type="EMBL" id="FNAK01000008">
    <property type="protein sequence ID" value="SDE58378.1"/>
    <property type="molecule type" value="Genomic_DNA"/>
</dbReference>
<dbReference type="InterPro" id="IPR014748">
    <property type="entry name" value="Enoyl-CoA_hydra_C"/>
</dbReference>
<dbReference type="RefSeq" id="WP_068301035.1">
    <property type="nucleotide sequence ID" value="NZ_FNAK01000008.1"/>
</dbReference>
<keyword evidence="7" id="KW-0576">Peroxisome</keyword>
<name>A0A1G7E3U4_9PROT</name>
<dbReference type="InterPro" id="IPR045002">
    <property type="entry name" value="Ech1-like"/>
</dbReference>
<comment type="subcellular location">
    <subcellularLocation>
        <location evidence="1">Peroxisome</location>
    </subcellularLocation>
</comment>
<keyword evidence="8" id="KW-0413">Isomerase</keyword>
<dbReference type="UniPathway" id="UPA00659"/>
<dbReference type="STRING" id="637679.GCA_001550055_00052"/>
<keyword evidence="4" id="KW-0276">Fatty acid metabolism</keyword>
<keyword evidence="6" id="KW-0443">Lipid metabolism</keyword>
<dbReference type="PROSITE" id="PS00166">
    <property type="entry name" value="ENOYL_COA_HYDRATASE"/>
    <property type="match status" value="1"/>
</dbReference>
<evidence type="ECO:0000256" key="2">
    <source>
        <dbReference type="ARBA" id="ARBA00005005"/>
    </source>
</evidence>
<evidence type="ECO:0000313" key="11">
    <source>
        <dbReference type="Proteomes" id="UP000183685"/>
    </source>
</evidence>